<dbReference type="PROSITE" id="PS50003">
    <property type="entry name" value="PH_DOMAIN"/>
    <property type="match status" value="1"/>
</dbReference>
<dbReference type="EMBL" id="GG738861">
    <property type="protein sequence ID" value="EFC45796.1"/>
    <property type="molecule type" value="Genomic_DNA"/>
</dbReference>
<dbReference type="InterPro" id="IPR011993">
    <property type="entry name" value="PH-like_dom_sf"/>
</dbReference>
<keyword evidence="1" id="KW-0175">Coiled coil</keyword>
<dbReference type="eggNOG" id="KOG0248">
    <property type="taxonomic scope" value="Eukaryota"/>
</dbReference>
<dbReference type="OrthoDB" id="185175at2759"/>
<dbReference type="KEGG" id="ngr:NAEGRDRAFT_48200"/>
<dbReference type="RefSeq" id="XP_002678540.1">
    <property type="nucleotide sequence ID" value="XM_002678494.1"/>
</dbReference>
<dbReference type="GeneID" id="8850518"/>
<dbReference type="Proteomes" id="UP000006671">
    <property type="component" value="Unassembled WGS sequence"/>
</dbReference>
<evidence type="ECO:0000256" key="1">
    <source>
        <dbReference type="SAM" id="Coils"/>
    </source>
</evidence>
<dbReference type="PANTHER" id="PTHR14336">
    <property type="entry name" value="TANDEM PH DOMAIN CONTAINING PROTEIN"/>
    <property type="match status" value="1"/>
</dbReference>
<keyword evidence="4" id="KW-1185">Reference proteome</keyword>
<dbReference type="InterPro" id="IPR051707">
    <property type="entry name" value="PI-Interact_SigTrans_Reg"/>
</dbReference>
<evidence type="ECO:0000259" key="2">
    <source>
        <dbReference type="PROSITE" id="PS50003"/>
    </source>
</evidence>
<dbReference type="Gene3D" id="2.30.29.30">
    <property type="entry name" value="Pleckstrin-homology domain (PH domain)/Phosphotyrosine-binding domain (PTB)"/>
    <property type="match status" value="1"/>
</dbReference>
<dbReference type="SUPFAM" id="SSF50729">
    <property type="entry name" value="PH domain-like"/>
    <property type="match status" value="1"/>
</dbReference>
<sequence>MDPLLVIDFLVEQNKKLWNEKIKFENTSEQKLKKLGRYKKALLQEQEEKEKYKNKCEDLEKDLKKNSSMREASTNSLSLSVEQLQSTVAQLQLKAQQSESERRKISLFAAKAKTKIKEVKLDHKNLKTDVKMVTNRFLDDFQSLSTQLQKQVSTHCELAEDQYYKLEQKFSNFMKDSEDQVRETAGYLLKVGKTVKSWKRRWFVFRRDLTFSYFKTVEDVKPLDTVDVSMEDSLDVSADISQGKPFAFKLVTTNRTYFLCATNEDEKRRWISVLRRWFEVNKSYLDK</sequence>
<feature type="coiled-coil region" evidence="1">
    <location>
        <begin position="35"/>
        <end position="129"/>
    </location>
</feature>
<dbReference type="OMA" id="QVSTHCE"/>
<dbReference type="FunFam" id="2.30.29.30:FF:000286">
    <property type="entry name" value="PH-protein kinase domain containing protein"/>
    <property type="match status" value="1"/>
</dbReference>
<reference evidence="3 4" key="1">
    <citation type="journal article" date="2010" name="Cell">
        <title>The genome of Naegleria gruberi illuminates early eukaryotic versatility.</title>
        <authorList>
            <person name="Fritz-Laylin L.K."/>
            <person name="Prochnik S.E."/>
            <person name="Ginger M.L."/>
            <person name="Dacks J.B."/>
            <person name="Carpenter M.L."/>
            <person name="Field M.C."/>
            <person name="Kuo A."/>
            <person name="Paredez A."/>
            <person name="Chapman J."/>
            <person name="Pham J."/>
            <person name="Shu S."/>
            <person name="Neupane R."/>
            <person name="Cipriano M."/>
            <person name="Mancuso J."/>
            <person name="Tu H."/>
            <person name="Salamov A."/>
            <person name="Lindquist E."/>
            <person name="Shapiro H."/>
            <person name="Lucas S."/>
            <person name="Grigoriev I.V."/>
            <person name="Cande W.Z."/>
            <person name="Fulton C."/>
            <person name="Rokhsar D.S."/>
            <person name="Dawson S.C."/>
        </authorList>
    </citation>
    <scope>NUCLEOTIDE SEQUENCE [LARGE SCALE GENOMIC DNA]</scope>
    <source>
        <strain evidence="3 4">NEG-M</strain>
    </source>
</reference>
<organism evidence="4">
    <name type="scientific">Naegleria gruberi</name>
    <name type="common">Amoeba</name>
    <dbReference type="NCBI Taxonomy" id="5762"/>
    <lineage>
        <taxon>Eukaryota</taxon>
        <taxon>Discoba</taxon>
        <taxon>Heterolobosea</taxon>
        <taxon>Tetramitia</taxon>
        <taxon>Eutetramitia</taxon>
        <taxon>Vahlkampfiidae</taxon>
        <taxon>Naegleria</taxon>
    </lineage>
</organism>
<accession>D2VBH0</accession>
<dbReference type="InParanoid" id="D2VBH0"/>
<protein>
    <submittedName>
        <fullName evidence="3">Predicted protein</fullName>
    </submittedName>
</protein>
<gene>
    <name evidence="3" type="ORF">NAEGRDRAFT_48200</name>
</gene>
<feature type="domain" description="PH" evidence="2">
    <location>
        <begin position="181"/>
        <end position="279"/>
    </location>
</feature>
<proteinExistence type="predicted"/>
<dbReference type="AlphaFoldDB" id="D2VBH0"/>
<name>D2VBH0_NAEGR</name>
<dbReference type="PANTHER" id="PTHR14336:SF15">
    <property type="entry name" value="DUAL ADAPTER FOR PHOSPHOTYROSINE AND 3-PHOSPHOTYROSINE AND 3-PHOSPHOINOSITIDE"/>
    <property type="match status" value="1"/>
</dbReference>
<dbReference type="VEuPathDB" id="AmoebaDB:NAEGRDRAFT_48200"/>
<dbReference type="Pfam" id="PF00169">
    <property type="entry name" value="PH"/>
    <property type="match status" value="1"/>
</dbReference>
<dbReference type="SMART" id="SM00233">
    <property type="entry name" value="PH"/>
    <property type="match status" value="1"/>
</dbReference>
<dbReference type="InterPro" id="IPR001849">
    <property type="entry name" value="PH_domain"/>
</dbReference>
<evidence type="ECO:0000313" key="3">
    <source>
        <dbReference type="EMBL" id="EFC45796.1"/>
    </source>
</evidence>
<evidence type="ECO:0000313" key="4">
    <source>
        <dbReference type="Proteomes" id="UP000006671"/>
    </source>
</evidence>